<sequence length="59" mass="6225">MILMMTVLALFALTFSPGIIGAVRQIVGLGGTLAGLFGGGEKPESRTLSPQRMQQYQAT</sequence>
<feature type="compositionally biased region" description="Polar residues" evidence="1">
    <location>
        <begin position="46"/>
        <end position="59"/>
    </location>
</feature>
<protein>
    <submittedName>
        <fullName evidence="2">Uncharacterized protein</fullName>
    </submittedName>
</protein>
<organism evidence="2">
    <name type="scientific">marine sediment metagenome</name>
    <dbReference type="NCBI Taxonomy" id="412755"/>
    <lineage>
        <taxon>unclassified sequences</taxon>
        <taxon>metagenomes</taxon>
        <taxon>ecological metagenomes</taxon>
    </lineage>
</organism>
<dbReference type="AlphaFoldDB" id="X1TIV2"/>
<evidence type="ECO:0000256" key="1">
    <source>
        <dbReference type="SAM" id="MobiDB-lite"/>
    </source>
</evidence>
<accession>X1TIV2</accession>
<dbReference type="EMBL" id="BARW01023059">
    <property type="protein sequence ID" value="GAI91306.1"/>
    <property type="molecule type" value="Genomic_DNA"/>
</dbReference>
<feature type="non-terminal residue" evidence="2">
    <location>
        <position position="59"/>
    </location>
</feature>
<proteinExistence type="predicted"/>
<name>X1TIV2_9ZZZZ</name>
<reference evidence="2" key="1">
    <citation type="journal article" date="2014" name="Front. Microbiol.">
        <title>High frequency of phylogenetically diverse reductive dehalogenase-homologous genes in deep subseafloor sedimentary metagenomes.</title>
        <authorList>
            <person name="Kawai M."/>
            <person name="Futagami T."/>
            <person name="Toyoda A."/>
            <person name="Takaki Y."/>
            <person name="Nishi S."/>
            <person name="Hori S."/>
            <person name="Arai W."/>
            <person name="Tsubouchi T."/>
            <person name="Morono Y."/>
            <person name="Uchiyama I."/>
            <person name="Ito T."/>
            <person name="Fujiyama A."/>
            <person name="Inagaki F."/>
            <person name="Takami H."/>
        </authorList>
    </citation>
    <scope>NUCLEOTIDE SEQUENCE</scope>
    <source>
        <strain evidence="2">Expedition CK06-06</strain>
    </source>
</reference>
<feature type="region of interest" description="Disordered" evidence="1">
    <location>
        <begin position="39"/>
        <end position="59"/>
    </location>
</feature>
<evidence type="ECO:0000313" key="2">
    <source>
        <dbReference type="EMBL" id="GAI91306.1"/>
    </source>
</evidence>
<comment type="caution">
    <text evidence="2">The sequence shown here is derived from an EMBL/GenBank/DDBJ whole genome shotgun (WGS) entry which is preliminary data.</text>
</comment>
<gene>
    <name evidence="2" type="ORF">S12H4_38326</name>
</gene>